<proteinExistence type="predicted"/>
<reference evidence="2 3" key="1">
    <citation type="submission" date="2019-06" db="EMBL/GenBank/DDBJ databases">
        <authorList>
            <person name="Broberg M."/>
        </authorList>
    </citation>
    <scope>NUCLEOTIDE SEQUENCE [LARGE SCALE GENOMIC DNA]</scope>
</reference>
<gene>
    <name evidence="2" type="ORF">CLO192961_LOCUS248301</name>
</gene>
<dbReference type="Proteomes" id="UP000766486">
    <property type="component" value="Unassembled WGS sequence"/>
</dbReference>
<keyword evidence="3" id="KW-1185">Reference proteome</keyword>
<feature type="compositionally biased region" description="Gly residues" evidence="1">
    <location>
        <begin position="203"/>
        <end position="214"/>
    </location>
</feature>
<name>A0ABY6UCW1_BIOOC</name>
<dbReference type="EMBL" id="CABFNS010000795">
    <property type="protein sequence ID" value="VUC29002.1"/>
    <property type="molecule type" value="Genomic_DNA"/>
</dbReference>
<organism evidence="2 3">
    <name type="scientific">Bionectria ochroleuca</name>
    <name type="common">Gliocladium roseum</name>
    <dbReference type="NCBI Taxonomy" id="29856"/>
    <lineage>
        <taxon>Eukaryota</taxon>
        <taxon>Fungi</taxon>
        <taxon>Dikarya</taxon>
        <taxon>Ascomycota</taxon>
        <taxon>Pezizomycotina</taxon>
        <taxon>Sordariomycetes</taxon>
        <taxon>Hypocreomycetidae</taxon>
        <taxon>Hypocreales</taxon>
        <taxon>Bionectriaceae</taxon>
        <taxon>Clonostachys</taxon>
    </lineage>
</organism>
<evidence type="ECO:0000313" key="3">
    <source>
        <dbReference type="Proteomes" id="UP000766486"/>
    </source>
</evidence>
<accession>A0ABY6UCW1</accession>
<sequence>MSTNELSTEPAPARTSYRKRLAELRESKLLKKELVIECAKSLLPQEPAYIMAINNWHELSKVSRYYLAKALGPDEDFEFIDDHLTLATEPTESSGIDCHFQELVAAGILKPLCGPTNGAVFGGVARREVHHIGTTIHSPTVQPSQSPVYDDTGRVHPPYGSSNENPNKRAASANFFGQVNPPSNGSPFPGRLVENSNKRQALGSGGGLFGGESGTGQQSSGRLFAFAR</sequence>
<protein>
    <submittedName>
        <fullName evidence="2">Uncharacterized protein</fullName>
    </submittedName>
</protein>
<feature type="region of interest" description="Disordered" evidence="1">
    <location>
        <begin position="133"/>
        <end position="228"/>
    </location>
</feature>
<feature type="compositionally biased region" description="Polar residues" evidence="1">
    <location>
        <begin position="175"/>
        <end position="186"/>
    </location>
</feature>
<evidence type="ECO:0000256" key="1">
    <source>
        <dbReference type="SAM" id="MobiDB-lite"/>
    </source>
</evidence>
<feature type="compositionally biased region" description="Polar residues" evidence="1">
    <location>
        <begin position="135"/>
        <end position="147"/>
    </location>
</feature>
<comment type="caution">
    <text evidence="2">The sequence shown here is derived from an EMBL/GenBank/DDBJ whole genome shotgun (WGS) entry which is preliminary data.</text>
</comment>
<evidence type="ECO:0000313" key="2">
    <source>
        <dbReference type="EMBL" id="VUC29002.1"/>
    </source>
</evidence>